<sequence length="124" mass="13988">MTERNEPEFANMTDAELAEWQYAHKDELDAEWEQGDYEPVEVELAPTFEVTRSFRLPVADARLIDEAAERAGTSRSEWIRRTLLAAARPSTETAISQADLRRVADLLRSAEALVEPAVGERRAS</sequence>
<reference evidence="2" key="1">
    <citation type="submission" date="2023-07" db="EMBL/GenBank/DDBJ databases">
        <title>Sequencing the genomes of 1000 actinobacteria strains.</title>
        <authorList>
            <person name="Klenk H.-P."/>
        </authorList>
    </citation>
    <scope>NUCLEOTIDE SEQUENCE</scope>
    <source>
        <strain evidence="2">DSM 45977</strain>
    </source>
</reference>
<feature type="domain" description="Ribbon-helix-helix protein CopG" evidence="1">
    <location>
        <begin position="53"/>
        <end position="84"/>
    </location>
</feature>
<gene>
    <name evidence="2" type="ORF">JOF55_001129</name>
</gene>
<proteinExistence type="predicted"/>
<dbReference type="AlphaFoldDB" id="A0AAE3Z9S1"/>
<accession>A0AAE3Z9S1</accession>
<dbReference type="Pfam" id="PF01402">
    <property type="entry name" value="RHH_1"/>
    <property type="match status" value="1"/>
</dbReference>
<dbReference type="Proteomes" id="UP001180845">
    <property type="component" value="Unassembled WGS sequence"/>
</dbReference>
<evidence type="ECO:0000313" key="2">
    <source>
        <dbReference type="EMBL" id="MDR7300948.1"/>
    </source>
</evidence>
<dbReference type="InterPro" id="IPR002145">
    <property type="entry name" value="CopG"/>
</dbReference>
<name>A0AAE3Z9S1_9ACTN</name>
<evidence type="ECO:0000259" key="1">
    <source>
        <dbReference type="Pfam" id="PF01402"/>
    </source>
</evidence>
<protein>
    <submittedName>
        <fullName evidence="2">Uncharacterized protein (DUF1778 family)</fullName>
    </submittedName>
</protein>
<dbReference type="Gene3D" id="1.10.1220.10">
    <property type="entry name" value="Met repressor-like"/>
    <property type="match status" value="1"/>
</dbReference>
<dbReference type="GO" id="GO:0006355">
    <property type="term" value="P:regulation of DNA-templated transcription"/>
    <property type="evidence" value="ECO:0007669"/>
    <property type="project" value="InterPro"/>
</dbReference>
<dbReference type="InterPro" id="IPR013321">
    <property type="entry name" value="Arc_rbn_hlx_hlx"/>
</dbReference>
<organism evidence="2 3">
    <name type="scientific">Haloactinomyces albus</name>
    <dbReference type="NCBI Taxonomy" id="1352928"/>
    <lineage>
        <taxon>Bacteria</taxon>
        <taxon>Bacillati</taxon>
        <taxon>Actinomycetota</taxon>
        <taxon>Actinomycetes</taxon>
        <taxon>Actinopolysporales</taxon>
        <taxon>Actinopolysporaceae</taxon>
        <taxon>Haloactinomyces</taxon>
    </lineage>
</organism>
<dbReference type="EMBL" id="JAVDXW010000001">
    <property type="protein sequence ID" value="MDR7300948.1"/>
    <property type="molecule type" value="Genomic_DNA"/>
</dbReference>
<keyword evidence="3" id="KW-1185">Reference proteome</keyword>
<evidence type="ECO:0000313" key="3">
    <source>
        <dbReference type="Proteomes" id="UP001180845"/>
    </source>
</evidence>
<comment type="caution">
    <text evidence="2">The sequence shown here is derived from an EMBL/GenBank/DDBJ whole genome shotgun (WGS) entry which is preliminary data.</text>
</comment>
<dbReference type="RefSeq" id="WP_310270540.1">
    <property type="nucleotide sequence ID" value="NZ_JAVDXW010000001.1"/>
</dbReference>